<evidence type="ECO:0008006" key="5">
    <source>
        <dbReference type="Google" id="ProtNLM"/>
    </source>
</evidence>
<feature type="repeat" description="PPR" evidence="2">
    <location>
        <begin position="389"/>
        <end position="423"/>
    </location>
</feature>
<dbReference type="PROSITE" id="PS51375">
    <property type="entry name" value="PPR"/>
    <property type="match status" value="1"/>
</dbReference>
<protein>
    <recommendedName>
        <fullName evidence="5">Pentatricopeptide repeat-containing protein, chloroplastic</fullName>
    </recommendedName>
</protein>
<evidence type="ECO:0000256" key="2">
    <source>
        <dbReference type="PROSITE-ProRule" id="PRU00708"/>
    </source>
</evidence>
<proteinExistence type="predicted"/>
<dbReference type="InterPro" id="IPR011990">
    <property type="entry name" value="TPR-like_helical_dom_sf"/>
</dbReference>
<accession>A0AA36N6G4</accession>
<evidence type="ECO:0000256" key="1">
    <source>
        <dbReference type="ARBA" id="ARBA00022737"/>
    </source>
</evidence>
<keyword evidence="4" id="KW-1185">Reference proteome</keyword>
<dbReference type="AlphaFoldDB" id="A0AA36N6G4"/>
<dbReference type="Pfam" id="PF13812">
    <property type="entry name" value="PPR_3"/>
    <property type="match status" value="1"/>
</dbReference>
<dbReference type="Gene3D" id="1.25.40.10">
    <property type="entry name" value="Tetratricopeptide repeat domain"/>
    <property type="match status" value="3"/>
</dbReference>
<keyword evidence="1" id="KW-0677">Repeat</keyword>
<dbReference type="PANTHER" id="PTHR47447">
    <property type="entry name" value="OS03G0856100 PROTEIN"/>
    <property type="match status" value="1"/>
</dbReference>
<reference evidence="3" key="1">
    <citation type="submission" date="2023-08" db="EMBL/GenBank/DDBJ databases">
        <authorList>
            <person name="Chen Y."/>
            <person name="Shah S."/>
            <person name="Dougan E. K."/>
            <person name="Thang M."/>
            <person name="Chan C."/>
        </authorList>
    </citation>
    <scope>NUCLEOTIDE SEQUENCE</scope>
</reference>
<organism evidence="3 4">
    <name type="scientific">Effrenium voratum</name>
    <dbReference type="NCBI Taxonomy" id="2562239"/>
    <lineage>
        <taxon>Eukaryota</taxon>
        <taxon>Sar</taxon>
        <taxon>Alveolata</taxon>
        <taxon>Dinophyceae</taxon>
        <taxon>Suessiales</taxon>
        <taxon>Symbiodiniaceae</taxon>
        <taxon>Effrenium</taxon>
    </lineage>
</organism>
<evidence type="ECO:0000313" key="3">
    <source>
        <dbReference type="EMBL" id="CAJ1396022.1"/>
    </source>
</evidence>
<sequence>MGKAVPLAALPRHPAREIGFRLVADEQLNPALVNKAIRSSRSWQEAAAVGCVSCQLGTPLNKFCSSTLITSFAKGSEWLRALGHLRLMPRLRMSPDGFCYAAALNACQRRDKWKLVGGLTAAMRDQRLQSNVIIHTCNLRALRARAGASRWSAAVGTFQDLGAVNLEADVILWSSLISSLSWRRVLDTLSAMQLASSAGDKICYNSAVAASAWQWAAHLSCSLASRWHVLPDLTTFTYAMSSSQSWRRTLRLAEAARHVAVEPDAFCCTAAISGAGAERSWRSALSALEGVQPDAVCWSGAIAAGSWKEALIVAGQAAVQDLLGPSGRNALLSALGRGTRWRQVIDKAAVLTGVRLDNIGFNSVMASQSRWQKALDAMSGQIQQTCLPDIIGYNALVTSCAQSATWSSAYDVFRRVFTCALRPDVVTHAACMGACAENSWRATVNHLQQLRQQGIRSNQVAAAAVLSAMEIHSSWRTALGALGANVEREAWNTVLSGCAKSSWHSALTVLDRMIVVGTSPDSISYFTALGGCPSWRWESALRRFLELVEAHVPDVVTCGSMLRFLEVGADCFSEIQILHDIDECAVQGLKKVREVG</sequence>
<dbReference type="InterPro" id="IPR002885">
    <property type="entry name" value="PPR_rpt"/>
</dbReference>
<gene>
    <name evidence="3" type="ORF">EVOR1521_LOCUS20311</name>
</gene>
<dbReference type="Proteomes" id="UP001178507">
    <property type="component" value="Unassembled WGS sequence"/>
</dbReference>
<evidence type="ECO:0000313" key="4">
    <source>
        <dbReference type="Proteomes" id="UP001178507"/>
    </source>
</evidence>
<comment type="caution">
    <text evidence="3">The sequence shown here is derived from an EMBL/GenBank/DDBJ whole genome shotgun (WGS) entry which is preliminary data.</text>
</comment>
<dbReference type="PANTHER" id="PTHR47447:SF17">
    <property type="entry name" value="OS12G0638900 PROTEIN"/>
    <property type="match status" value="1"/>
</dbReference>
<name>A0AA36N6G4_9DINO</name>
<dbReference type="EMBL" id="CAUJNA010003216">
    <property type="protein sequence ID" value="CAJ1396022.1"/>
    <property type="molecule type" value="Genomic_DNA"/>
</dbReference>